<organism evidence="4 5">
    <name type="scientific">Synaphobranchus kaupii</name>
    <name type="common">Kaup's arrowtooth eel</name>
    <dbReference type="NCBI Taxonomy" id="118154"/>
    <lineage>
        <taxon>Eukaryota</taxon>
        <taxon>Metazoa</taxon>
        <taxon>Chordata</taxon>
        <taxon>Craniata</taxon>
        <taxon>Vertebrata</taxon>
        <taxon>Euteleostomi</taxon>
        <taxon>Actinopterygii</taxon>
        <taxon>Neopterygii</taxon>
        <taxon>Teleostei</taxon>
        <taxon>Anguilliformes</taxon>
        <taxon>Synaphobranchidae</taxon>
        <taxon>Synaphobranchus</taxon>
    </lineage>
</organism>
<dbReference type="PANTHER" id="PTHR42693">
    <property type="entry name" value="ARYLSULFATASE FAMILY MEMBER"/>
    <property type="match status" value="1"/>
</dbReference>
<keyword evidence="5" id="KW-1185">Reference proteome</keyword>
<comment type="caution">
    <text evidence="4">The sequence shown here is derived from an EMBL/GenBank/DDBJ whole genome shotgun (WGS) entry which is preliminary data.</text>
</comment>
<sequence length="317" mass="35347">MFLPTHQGFDHYLGVPYSHDQGPCWNLTCFPPDIKCFGFCDVGKVTVPLMANETIKQQPVSFPDLEKTYSDFATGFISSSASRNQPFFLYYPSHYAGKGTAGKSPRGPFGDALMEFDDTVGKLLQALYQSGVYNNTFVFFTADNGPELMRMSPRGELWTAEVIRPGVTHELASILDIFPTIAAMAGAKLPRVQLDGVDMSDILFSHGPSKRKAVFYYPTDPSEKYGLFAVRVGKYKAHYYTRGATHSGTTPDQDCHMIAFLKHHDPPLLFDLEADPSENYNLATPGHPEYQAVLQMIQAVKVEFEEGMVFGESQVHR</sequence>
<dbReference type="GO" id="GO:0004065">
    <property type="term" value="F:arylsulfatase activity"/>
    <property type="evidence" value="ECO:0007669"/>
    <property type="project" value="TreeGrafter"/>
</dbReference>
<proteinExistence type="inferred from homology"/>
<dbReference type="Gene3D" id="3.30.1120.10">
    <property type="match status" value="1"/>
</dbReference>
<feature type="domain" description="Sulfatase N-terminal" evidence="3">
    <location>
        <begin position="63"/>
        <end position="186"/>
    </location>
</feature>
<dbReference type="OrthoDB" id="103349at2759"/>
<dbReference type="FunFam" id="3.30.1120.10:FF:000003">
    <property type="entry name" value="Arylsulfatase A"/>
    <property type="match status" value="1"/>
</dbReference>
<dbReference type="InterPro" id="IPR050738">
    <property type="entry name" value="Sulfatase"/>
</dbReference>
<evidence type="ECO:0000256" key="1">
    <source>
        <dbReference type="ARBA" id="ARBA00001913"/>
    </source>
</evidence>
<dbReference type="Pfam" id="PF00884">
    <property type="entry name" value="Sulfatase"/>
    <property type="match status" value="1"/>
</dbReference>
<dbReference type="PANTHER" id="PTHR42693:SF11">
    <property type="entry name" value="ARYLSULFATASE A"/>
    <property type="match status" value="1"/>
</dbReference>
<protein>
    <recommendedName>
        <fullName evidence="3">Sulfatase N-terminal domain-containing protein</fullName>
    </recommendedName>
</protein>
<dbReference type="Pfam" id="PF14707">
    <property type="entry name" value="Sulfatase_C"/>
    <property type="match status" value="1"/>
</dbReference>
<dbReference type="AlphaFoldDB" id="A0A9Q1G2N4"/>
<reference evidence="4" key="1">
    <citation type="journal article" date="2023" name="Science">
        <title>Genome structures resolve the early diversification of teleost fishes.</title>
        <authorList>
            <person name="Parey E."/>
            <person name="Louis A."/>
            <person name="Montfort J."/>
            <person name="Bouchez O."/>
            <person name="Roques C."/>
            <person name="Iampietro C."/>
            <person name="Lluch J."/>
            <person name="Castinel A."/>
            <person name="Donnadieu C."/>
            <person name="Desvignes T."/>
            <person name="Floi Bucao C."/>
            <person name="Jouanno E."/>
            <person name="Wen M."/>
            <person name="Mejri S."/>
            <person name="Dirks R."/>
            <person name="Jansen H."/>
            <person name="Henkel C."/>
            <person name="Chen W.J."/>
            <person name="Zahm M."/>
            <person name="Cabau C."/>
            <person name="Klopp C."/>
            <person name="Thompson A.W."/>
            <person name="Robinson-Rechavi M."/>
            <person name="Braasch I."/>
            <person name="Lecointre G."/>
            <person name="Bobe J."/>
            <person name="Postlethwait J.H."/>
            <person name="Berthelot C."/>
            <person name="Roest Crollius H."/>
            <person name="Guiguen Y."/>
        </authorList>
    </citation>
    <scope>NUCLEOTIDE SEQUENCE</scope>
    <source>
        <strain evidence="4">WJC10195</strain>
    </source>
</reference>
<dbReference type="InterPro" id="IPR000917">
    <property type="entry name" value="Sulfatase_N"/>
</dbReference>
<comment type="similarity">
    <text evidence="2">Belongs to the sulfatase family.</text>
</comment>
<name>A0A9Q1G2N4_SYNKA</name>
<gene>
    <name evidence="4" type="ORF">SKAU_G00044680</name>
</gene>
<dbReference type="Gene3D" id="3.40.720.10">
    <property type="entry name" value="Alkaline Phosphatase, subunit A"/>
    <property type="match status" value="2"/>
</dbReference>
<dbReference type="EMBL" id="JAINUF010000002">
    <property type="protein sequence ID" value="KAJ8373888.1"/>
    <property type="molecule type" value="Genomic_DNA"/>
</dbReference>
<comment type="cofactor">
    <cofactor evidence="1">
        <name>Ca(2+)</name>
        <dbReference type="ChEBI" id="CHEBI:29108"/>
    </cofactor>
</comment>
<dbReference type="Proteomes" id="UP001152622">
    <property type="component" value="Chromosome 2"/>
</dbReference>
<evidence type="ECO:0000259" key="3">
    <source>
        <dbReference type="Pfam" id="PF00884"/>
    </source>
</evidence>
<dbReference type="InterPro" id="IPR017850">
    <property type="entry name" value="Alkaline_phosphatase_core_sf"/>
</dbReference>
<evidence type="ECO:0000313" key="5">
    <source>
        <dbReference type="Proteomes" id="UP001152622"/>
    </source>
</evidence>
<accession>A0A9Q1G2N4</accession>
<evidence type="ECO:0000313" key="4">
    <source>
        <dbReference type="EMBL" id="KAJ8373888.1"/>
    </source>
</evidence>
<evidence type="ECO:0000256" key="2">
    <source>
        <dbReference type="ARBA" id="ARBA00008779"/>
    </source>
</evidence>
<dbReference type="SUPFAM" id="SSF53649">
    <property type="entry name" value="Alkaline phosphatase-like"/>
    <property type="match status" value="1"/>
</dbReference>